<sequence length="184" mass="20184">MDMSLSLYWMPRYVNQIPSSESRLPIILRDFDCDHSDIRPPVQEGHASAEATSCGQPRPAEMGHDAFPTSLSNEGREGKSLSRVQLFVTPWTIWSMGFSRPEHWSGEPFPSPGDLPNPGIEAGSPTLQAGSFPAEPPGKHPSQQSAFRKSVPLRAPMRLAAASLLLIPSQFLPLQPLCSCRFCS</sequence>
<gene>
    <name evidence="1" type="ORF">MRATA1EN22A_LOCUS20752</name>
</gene>
<proteinExistence type="predicted"/>
<reference evidence="1" key="1">
    <citation type="submission" date="2023-05" db="EMBL/GenBank/DDBJ databases">
        <authorList>
            <consortium name="ELIXIR-Norway"/>
        </authorList>
    </citation>
    <scope>NUCLEOTIDE SEQUENCE</scope>
</reference>
<evidence type="ECO:0000313" key="2">
    <source>
        <dbReference type="Proteomes" id="UP001162501"/>
    </source>
</evidence>
<name>A0AC59ZNY8_RANTA</name>
<dbReference type="Proteomes" id="UP001162501">
    <property type="component" value="Chromosome 31"/>
</dbReference>
<organism evidence="1 2">
    <name type="scientific">Rangifer tarandus platyrhynchus</name>
    <name type="common">Svalbard reindeer</name>
    <dbReference type="NCBI Taxonomy" id="3082113"/>
    <lineage>
        <taxon>Eukaryota</taxon>
        <taxon>Metazoa</taxon>
        <taxon>Chordata</taxon>
        <taxon>Craniata</taxon>
        <taxon>Vertebrata</taxon>
        <taxon>Euteleostomi</taxon>
        <taxon>Mammalia</taxon>
        <taxon>Eutheria</taxon>
        <taxon>Laurasiatheria</taxon>
        <taxon>Artiodactyla</taxon>
        <taxon>Ruminantia</taxon>
        <taxon>Pecora</taxon>
        <taxon>Cervidae</taxon>
        <taxon>Odocoileinae</taxon>
        <taxon>Rangifer</taxon>
    </lineage>
</organism>
<reference evidence="1" key="2">
    <citation type="submission" date="2025-03" db="EMBL/GenBank/DDBJ databases">
        <authorList>
            <consortium name="ELIXIR-Norway"/>
            <consortium name="Elixir Norway"/>
        </authorList>
    </citation>
    <scope>NUCLEOTIDE SEQUENCE</scope>
</reference>
<protein>
    <submittedName>
        <fullName evidence="1">Uncharacterized protein</fullName>
    </submittedName>
</protein>
<dbReference type="EMBL" id="OX596115">
    <property type="protein sequence ID" value="CAN0474955.1"/>
    <property type="molecule type" value="Genomic_DNA"/>
</dbReference>
<evidence type="ECO:0000313" key="1">
    <source>
        <dbReference type="EMBL" id="CAN0474955.1"/>
    </source>
</evidence>
<accession>A0AC59ZNY8</accession>